<dbReference type="OrthoDB" id="7788324at2759"/>
<proteinExistence type="predicted"/>
<sequence length="152" mass="16857">MHLKLCLIVCFATIALSWAAITNTGAAIVAQGISADKTEYRSSVGSEQHKFGYELTENKHFHHTTTDDDGVRLGCYGHVLEGKKYSTQYVADMKGYRPVFTADLITVYPKSGGEKKASFIRAFSEDQMLSQNIRFFFPDGCVSKEIEEAASN</sequence>
<dbReference type="Pfam" id="PF00379">
    <property type="entry name" value="Chitin_bind_4"/>
    <property type="match status" value="1"/>
</dbReference>
<dbReference type="EMBL" id="WJQU01000003">
    <property type="protein sequence ID" value="KAJ6637813.1"/>
    <property type="molecule type" value="Genomic_DNA"/>
</dbReference>
<dbReference type="InterPro" id="IPR000618">
    <property type="entry name" value="Insect_cuticle"/>
</dbReference>
<keyword evidence="1" id="KW-0732">Signal</keyword>
<dbReference type="Proteomes" id="UP001151699">
    <property type="component" value="Chromosome X"/>
</dbReference>
<protein>
    <submittedName>
        <fullName evidence="2">Uncharacterized protein</fullName>
    </submittedName>
</protein>
<organism evidence="2 3">
    <name type="scientific">Pseudolycoriella hygida</name>
    <dbReference type="NCBI Taxonomy" id="35572"/>
    <lineage>
        <taxon>Eukaryota</taxon>
        <taxon>Metazoa</taxon>
        <taxon>Ecdysozoa</taxon>
        <taxon>Arthropoda</taxon>
        <taxon>Hexapoda</taxon>
        <taxon>Insecta</taxon>
        <taxon>Pterygota</taxon>
        <taxon>Neoptera</taxon>
        <taxon>Endopterygota</taxon>
        <taxon>Diptera</taxon>
        <taxon>Nematocera</taxon>
        <taxon>Sciaroidea</taxon>
        <taxon>Sciaridae</taxon>
        <taxon>Pseudolycoriella</taxon>
    </lineage>
</organism>
<feature type="signal peptide" evidence="1">
    <location>
        <begin position="1"/>
        <end position="19"/>
    </location>
</feature>
<evidence type="ECO:0000256" key="1">
    <source>
        <dbReference type="SAM" id="SignalP"/>
    </source>
</evidence>
<keyword evidence="3" id="KW-1185">Reference proteome</keyword>
<evidence type="ECO:0000313" key="3">
    <source>
        <dbReference type="Proteomes" id="UP001151699"/>
    </source>
</evidence>
<feature type="chain" id="PRO_5040469031" evidence="1">
    <location>
        <begin position="20"/>
        <end position="152"/>
    </location>
</feature>
<gene>
    <name evidence="2" type="ORF">Bhyg_10544</name>
</gene>
<reference evidence="2" key="1">
    <citation type="submission" date="2022-07" db="EMBL/GenBank/DDBJ databases">
        <authorList>
            <person name="Trinca V."/>
            <person name="Uliana J.V.C."/>
            <person name="Torres T.T."/>
            <person name="Ward R.J."/>
            <person name="Monesi N."/>
        </authorList>
    </citation>
    <scope>NUCLEOTIDE SEQUENCE</scope>
    <source>
        <strain evidence="2">HSMRA1968</strain>
        <tissue evidence="2">Whole embryos</tissue>
    </source>
</reference>
<name>A0A9Q0RZC2_9DIPT</name>
<feature type="non-terminal residue" evidence="2">
    <location>
        <position position="1"/>
    </location>
</feature>
<dbReference type="AlphaFoldDB" id="A0A9Q0RZC2"/>
<comment type="caution">
    <text evidence="2">The sequence shown here is derived from an EMBL/GenBank/DDBJ whole genome shotgun (WGS) entry which is preliminary data.</text>
</comment>
<evidence type="ECO:0000313" key="2">
    <source>
        <dbReference type="EMBL" id="KAJ6637813.1"/>
    </source>
</evidence>
<accession>A0A9Q0RZC2</accession>